<dbReference type="EMBL" id="LATX01002123">
    <property type="protein sequence ID" value="KTB33994.1"/>
    <property type="molecule type" value="Genomic_DNA"/>
</dbReference>
<dbReference type="InterPro" id="IPR036291">
    <property type="entry name" value="NAD(P)-bd_dom_sf"/>
</dbReference>
<dbReference type="GO" id="GO:0000166">
    <property type="term" value="F:nucleotide binding"/>
    <property type="evidence" value="ECO:0007669"/>
    <property type="project" value="InterPro"/>
</dbReference>
<evidence type="ECO:0008006" key="5">
    <source>
        <dbReference type="Google" id="ProtNLM"/>
    </source>
</evidence>
<dbReference type="PANTHER" id="PTHR43377:SF12">
    <property type="entry name" value="BINDING ROSSMANN FOLD OXIDOREDUCTASE, PUTATIVE (AFU_ORTHOLOGUE AFUA_3G11840)-RELATED"/>
    <property type="match status" value="1"/>
</dbReference>
<feature type="domain" description="Gfo/Idh/MocA-like oxidoreductase C-terminal" evidence="2">
    <location>
        <begin position="187"/>
        <end position="456"/>
    </location>
</feature>
<dbReference type="eggNOG" id="ENOG502QQXH">
    <property type="taxonomic scope" value="Eukaryota"/>
</dbReference>
<feature type="domain" description="Gfo/Idh/MocA-like oxidoreductase N-terminal" evidence="1">
    <location>
        <begin position="40"/>
        <end position="170"/>
    </location>
</feature>
<dbReference type="Pfam" id="PF01408">
    <property type="entry name" value="GFO_IDH_MocA"/>
    <property type="match status" value="1"/>
</dbReference>
<dbReference type="SUPFAM" id="SSF51735">
    <property type="entry name" value="NAD(P)-binding Rossmann-fold domains"/>
    <property type="match status" value="1"/>
</dbReference>
<dbReference type="InterPro" id="IPR004104">
    <property type="entry name" value="Gfo/Idh/MocA-like_OxRdtase_C"/>
</dbReference>
<sequence length="478" mass="53589">MSSSIFSGTKNFWRKSVRQKESPIYTSDIGANYPFESVTLAVIGCGQRGNAYAIYALQNPEACKIVAVAEPRPEPRRRFADRYKVDNTLTFNSWQDLHAASVETIKTVGKRLADGVIIAVQDHLHVEVALAFAEQGYHILCEKPMATSLKDCIMIEEAIKKSGIIFGMGHVMRYSPYSQEISKIVRSGVLGKLINLVQVEPVGHYHFAHSYVRGNWAREKDSSFSLMTKSCHDIDIICHWFGAVKPKRVSSFGSLQHFRSSAKPIEAGDIDRCLDCPIERECPYSAKKIYLDRVSRGETRWPVSVLVNDVPDIENITQALKTGPYGRCVYECDNDVCDNQVVNLEFENGETASFTMVAFTSAICDRQLRMHFTHGEIIGDMSTFTVTDFRQNKKTTHRPKDEGGGHGGGDTGLIRTFVEAVRVGDQKVLGTDVEEVLKSHLTVFAAETSRRDGKVVDCIEFEQKARESVKQLHVHELR</sequence>
<evidence type="ECO:0000259" key="1">
    <source>
        <dbReference type="Pfam" id="PF01408"/>
    </source>
</evidence>
<dbReference type="Pfam" id="PF02894">
    <property type="entry name" value="GFO_IDH_MocA_C"/>
    <property type="match status" value="1"/>
</dbReference>
<accession>A0A0W0FCG1</accession>
<dbReference type="Proteomes" id="UP000054988">
    <property type="component" value="Unassembled WGS sequence"/>
</dbReference>
<organism evidence="3 4">
    <name type="scientific">Moniliophthora roreri</name>
    <name type="common">Frosty pod rot fungus</name>
    <name type="synonym">Monilia roreri</name>
    <dbReference type="NCBI Taxonomy" id="221103"/>
    <lineage>
        <taxon>Eukaryota</taxon>
        <taxon>Fungi</taxon>
        <taxon>Dikarya</taxon>
        <taxon>Basidiomycota</taxon>
        <taxon>Agaricomycotina</taxon>
        <taxon>Agaricomycetes</taxon>
        <taxon>Agaricomycetidae</taxon>
        <taxon>Agaricales</taxon>
        <taxon>Marasmiineae</taxon>
        <taxon>Marasmiaceae</taxon>
        <taxon>Moniliophthora</taxon>
    </lineage>
</organism>
<proteinExistence type="predicted"/>
<evidence type="ECO:0000313" key="3">
    <source>
        <dbReference type="EMBL" id="KTB33994.1"/>
    </source>
</evidence>
<protein>
    <recommendedName>
        <fullName evidence="5">Streptomycin biosynthesis protein</fullName>
    </recommendedName>
</protein>
<dbReference type="AlphaFoldDB" id="A0A0W0FCG1"/>
<evidence type="ECO:0000259" key="2">
    <source>
        <dbReference type="Pfam" id="PF02894"/>
    </source>
</evidence>
<dbReference type="Gene3D" id="3.30.360.10">
    <property type="entry name" value="Dihydrodipicolinate Reductase, domain 2"/>
    <property type="match status" value="1"/>
</dbReference>
<gene>
    <name evidence="3" type="ORF">WG66_13420</name>
</gene>
<dbReference type="InterPro" id="IPR051450">
    <property type="entry name" value="Gfo/Idh/MocA_Oxidoreductases"/>
</dbReference>
<dbReference type="Gene3D" id="3.40.50.720">
    <property type="entry name" value="NAD(P)-binding Rossmann-like Domain"/>
    <property type="match status" value="1"/>
</dbReference>
<dbReference type="InterPro" id="IPR000683">
    <property type="entry name" value="Gfo/Idh/MocA-like_OxRdtase_N"/>
</dbReference>
<evidence type="ECO:0000313" key="4">
    <source>
        <dbReference type="Proteomes" id="UP000054988"/>
    </source>
</evidence>
<dbReference type="SUPFAM" id="SSF55347">
    <property type="entry name" value="Glyceraldehyde-3-phosphate dehydrogenase-like, C-terminal domain"/>
    <property type="match status" value="1"/>
</dbReference>
<name>A0A0W0FCG1_MONRR</name>
<comment type="caution">
    <text evidence="3">The sequence shown here is derived from an EMBL/GenBank/DDBJ whole genome shotgun (WGS) entry which is preliminary data.</text>
</comment>
<dbReference type="PANTHER" id="PTHR43377">
    <property type="entry name" value="BILIVERDIN REDUCTASE A"/>
    <property type="match status" value="1"/>
</dbReference>
<reference evidence="3 4" key="1">
    <citation type="submission" date="2015-12" db="EMBL/GenBank/DDBJ databases">
        <title>Draft genome sequence of Moniliophthora roreri, the causal agent of frosty pod rot of cacao.</title>
        <authorList>
            <person name="Aime M.C."/>
            <person name="Diaz-Valderrama J.R."/>
            <person name="Kijpornyongpan T."/>
            <person name="Phillips-Mora W."/>
        </authorList>
    </citation>
    <scope>NUCLEOTIDE SEQUENCE [LARGE SCALE GENOMIC DNA]</scope>
    <source>
        <strain evidence="3 4">MCA 2952</strain>
    </source>
</reference>